<dbReference type="Proteomes" id="UP000198915">
    <property type="component" value="Unassembled WGS sequence"/>
</dbReference>
<keyword evidence="2" id="KW-1185">Reference proteome</keyword>
<dbReference type="AlphaFoldDB" id="A0A1I3QGJ1"/>
<accession>A0A1I3QGJ1</accession>
<dbReference type="SUPFAM" id="SSF56784">
    <property type="entry name" value="HAD-like"/>
    <property type="match status" value="1"/>
</dbReference>
<sequence length="101" mass="11567">MRTILFDFDGTVADTLPLIFTAFRSTFQRFLHKHYTDEQIIALFGPTETGIVKRNCLPTSTTPAWNTYLLPIQMNICVCTILLKSRTCWISFAMPAFSLEL</sequence>
<dbReference type="Pfam" id="PF13419">
    <property type="entry name" value="HAD_2"/>
    <property type="match status" value="1"/>
</dbReference>
<dbReference type="EMBL" id="FORT01000003">
    <property type="protein sequence ID" value="SFJ32441.1"/>
    <property type="molecule type" value="Genomic_DNA"/>
</dbReference>
<evidence type="ECO:0000313" key="2">
    <source>
        <dbReference type="Proteomes" id="UP000198915"/>
    </source>
</evidence>
<dbReference type="GO" id="GO:0016787">
    <property type="term" value="F:hydrolase activity"/>
    <property type="evidence" value="ECO:0007669"/>
    <property type="project" value="UniProtKB-KW"/>
</dbReference>
<dbReference type="InterPro" id="IPR041492">
    <property type="entry name" value="HAD_2"/>
</dbReference>
<dbReference type="RefSeq" id="WP_258957594.1">
    <property type="nucleotide sequence ID" value="NZ_FORT01000003.1"/>
</dbReference>
<dbReference type="InterPro" id="IPR036412">
    <property type="entry name" value="HAD-like_sf"/>
</dbReference>
<name>A0A1I3QGJ1_9BACL</name>
<reference evidence="2" key="1">
    <citation type="submission" date="2016-10" db="EMBL/GenBank/DDBJ databases">
        <authorList>
            <person name="Varghese N."/>
            <person name="Submissions S."/>
        </authorList>
    </citation>
    <scope>NUCLEOTIDE SEQUENCE [LARGE SCALE GENOMIC DNA]</scope>
    <source>
        <strain evidence="2">OK042</strain>
    </source>
</reference>
<dbReference type="InterPro" id="IPR023198">
    <property type="entry name" value="PGP-like_dom2"/>
</dbReference>
<proteinExistence type="predicted"/>
<gene>
    <name evidence="1" type="ORF">SAMN05518846_10314</name>
</gene>
<keyword evidence="1" id="KW-0378">Hydrolase</keyword>
<dbReference type="Gene3D" id="1.10.150.240">
    <property type="entry name" value="Putative phosphatase, domain 2"/>
    <property type="match status" value="1"/>
</dbReference>
<dbReference type="STRING" id="1884381.SAMN05518846_10314"/>
<organism evidence="1 2">
    <name type="scientific">Brevibacillus centrosporus</name>
    <dbReference type="NCBI Taxonomy" id="54910"/>
    <lineage>
        <taxon>Bacteria</taxon>
        <taxon>Bacillati</taxon>
        <taxon>Bacillota</taxon>
        <taxon>Bacilli</taxon>
        <taxon>Bacillales</taxon>
        <taxon>Paenibacillaceae</taxon>
        <taxon>Brevibacillus</taxon>
    </lineage>
</organism>
<protein>
    <submittedName>
        <fullName evidence="1">Haloacid dehalogenase-like hydrolase</fullName>
    </submittedName>
</protein>
<evidence type="ECO:0000313" key="1">
    <source>
        <dbReference type="EMBL" id="SFJ32441.1"/>
    </source>
</evidence>